<keyword evidence="4" id="KW-0677">Repeat</keyword>
<protein>
    <recommendedName>
        <fullName evidence="13">C2H2-type domain-containing protein</fullName>
    </recommendedName>
</protein>
<evidence type="ECO:0000256" key="7">
    <source>
        <dbReference type="ARBA" id="ARBA00023015"/>
    </source>
</evidence>
<keyword evidence="6" id="KW-0862">Zinc</keyword>
<feature type="domain" description="C2H2-type" evidence="13">
    <location>
        <begin position="160"/>
        <end position="187"/>
    </location>
</feature>
<dbReference type="SMART" id="SM00355">
    <property type="entry name" value="ZnF_C2H2"/>
    <property type="match status" value="6"/>
</dbReference>
<dbReference type="FunFam" id="3.30.160.60:FF:000030">
    <property type="entry name" value="Zinc finger protein 628"/>
    <property type="match status" value="1"/>
</dbReference>
<dbReference type="GO" id="GO:0003677">
    <property type="term" value="F:DNA binding"/>
    <property type="evidence" value="ECO:0007669"/>
    <property type="project" value="UniProtKB-KW"/>
</dbReference>
<dbReference type="Pfam" id="PF00096">
    <property type="entry name" value="zf-C2H2"/>
    <property type="match status" value="3"/>
</dbReference>
<keyword evidence="5 11" id="KW-0863">Zinc-finger</keyword>
<dbReference type="InterPro" id="IPR036236">
    <property type="entry name" value="Znf_C2H2_sf"/>
</dbReference>
<evidence type="ECO:0000256" key="12">
    <source>
        <dbReference type="SAM" id="MobiDB-lite"/>
    </source>
</evidence>
<organism evidence="14 15">
    <name type="scientific">Megalurothrips usitatus</name>
    <name type="common">bean blossom thrips</name>
    <dbReference type="NCBI Taxonomy" id="439358"/>
    <lineage>
        <taxon>Eukaryota</taxon>
        <taxon>Metazoa</taxon>
        <taxon>Ecdysozoa</taxon>
        <taxon>Arthropoda</taxon>
        <taxon>Hexapoda</taxon>
        <taxon>Insecta</taxon>
        <taxon>Pterygota</taxon>
        <taxon>Neoptera</taxon>
        <taxon>Paraneoptera</taxon>
        <taxon>Thysanoptera</taxon>
        <taxon>Terebrantia</taxon>
        <taxon>Thripoidea</taxon>
        <taxon>Thripidae</taxon>
        <taxon>Megalurothrips</taxon>
    </lineage>
</organism>
<dbReference type="Gene3D" id="3.30.160.60">
    <property type="entry name" value="Classic Zinc Finger"/>
    <property type="match status" value="4"/>
</dbReference>
<feature type="domain" description="C2H2-type" evidence="13">
    <location>
        <begin position="274"/>
        <end position="301"/>
    </location>
</feature>
<evidence type="ECO:0000256" key="4">
    <source>
        <dbReference type="ARBA" id="ARBA00022737"/>
    </source>
</evidence>
<keyword evidence="15" id="KW-1185">Reference proteome</keyword>
<dbReference type="FunFam" id="3.30.160.60:FF:000086">
    <property type="entry name" value="transcription factor E4F1 isoform X1"/>
    <property type="match status" value="1"/>
</dbReference>
<gene>
    <name evidence="14" type="ORF">ONE63_003314</name>
</gene>
<dbReference type="InterPro" id="IPR013087">
    <property type="entry name" value="Znf_C2H2_type"/>
</dbReference>
<evidence type="ECO:0000313" key="15">
    <source>
        <dbReference type="Proteomes" id="UP001075354"/>
    </source>
</evidence>
<evidence type="ECO:0000256" key="11">
    <source>
        <dbReference type="PROSITE-ProRule" id="PRU00042"/>
    </source>
</evidence>
<comment type="subcellular location">
    <subcellularLocation>
        <location evidence="1">Nucleus</location>
    </subcellularLocation>
</comment>
<evidence type="ECO:0000256" key="2">
    <source>
        <dbReference type="ARBA" id="ARBA00006991"/>
    </source>
</evidence>
<proteinExistence type="inferred from homology"/>
<reference evidence="14" key="1">
    <citation type="submission" date="2022-12" db="EMBL/GenBank/DDBJ databases">
        <title>Chromosome-level genome assembly of the bean flower thrips Megalurothrips usitatus.</title>
        <authorList>
            <person name="Ma L."/>
            <person name="Liu Q."/>
            <person name="Li H."/>
            <person name="Cai W."/>
        </authorList>
    </citation>
    <scope>NUCLEOTIDE SEQUENCE</scope>
    <source>
        <strain evidence="14">Cailab_2022a</strain>
    </source>
</reference>
<feature type="region of interest" description="Disordered" evidence="12">
    <location>
        <begin position="115"/>
        <end position="134"/>
    </location>
</feature>
<evidence type="ECO:0000259" key="13">
    <source>
        <dbReference type="PROSITE" id="PS50157"/>
    </source>
</evidence>
<dbReference type="GO" id="GO:0005634">
    <property type="term" value="C:nucleus"/>
    <property type="evidence" value="ECO:0007669"/>
    <property type="project" value="UniProtKB-SubCell"/>
</dbReference>
<accession>A0AAV7XCY9</accession>
<keyword evidence="7" id="KW-0805">Transcription regulation</keyword>
<feature type="domain" description="C2H2-type" evidence="13">
    <location>
        <begin position="301"/>
        <end position="324"/>
    </location>
</feature>
<evidence type="ECO:0000256" key="9">
    <source>
        <dbReference type="ARBA" id="ARBA00023163"/>
    </source>
</evidence>
<feature type="domain" description="C2H2-type" evidence="13">
    <location>
        <begin position="244"/>
        <end position="266"/>
    </location>
</feature>
<dbReference type="Proteomes" id="UP001075354">
    <property type="component" value="Chromosome 13"/>
</dbReference>
<evidence type="ECO:0000256" key="8">
    <source>
        <dbReference type="ARBA" id="ARBA00023125"/>
    </source>
</evidence>
<dbReference type="FunFam" id="3.30.160.60:FF:001480">
    <property type="entry name" value="Si:cabz01071911.3"/>
    <property type="match status" value="1"/>
</dbReference>
<feature type="domain" description="C2H2-type" evidence="13">
    <location>
        <begin position="216"/>
        <end position="243"/>
    </location>
</feature>
<dbReference type="Pfam" id="PF13894">
    <property type="entry name" value="zf-C2H2_4"/>
    <property type="match status" value="2"/>
</dbReference>
<feature type="domain" description="C2H2-type" evidence="13">
    <location>
        <begin position="188"/>
        <end position="215"/>
    </location>
</feature>
<dbReference type="Pfam" id="PF12874">
    <property type="entry name" value="zf-met"/>
    <property type="match status" value="1"/>
</dbReference>
<dbReference type="PANTHER" id="PTHR24406">
    <property type="entry name" value="TRANSCRIPTIONAL REPRESSOR CTCFL-RELATED"/>
    <property type="match status" value="1"/>
</dbReference>
<evidence type="ECO:0000256" key="10">
    <source>
        <dbReference type="ARBA" id="ARBA00023242"/>
    </source>
</evidence>
<feature type="compositionally biased region" description="Polar residues" evidence="12">
    <location>
        <begin position="115"/>
        <end position="128"/>
    </location>
</feature>
<dbReference type="PROSITE" id="PS50157">
    <property type="entry name" value="ZINC_FINGER_C2H2_2"/>
    <property type="match status" value="6"/>
</dbReference>
<dbReference type="AlphaFoldDB" id="A0AAV7XCY9"/>
<comment type="caution">
    <text evidence="14">The sequence shown here is derived from an EMBL/GenBank/DDBJ whole genome shotgun (WGS) entry which is preliminary data.</text>
</comment>
<dbReference type="InterPro" id="IPR050888">
    <property type="entry name" value="ZnF_C2H2-type_TF"/>
</dbReference>
<sequence length="329" mass="36891">MEGTLNEDSTRSVDLHTICAESDSFTSNEITLGGVSIARSHSQVVEVESKSLHAVLASTLEDVRKDSCSQFQIEDGGDASRSIVGAAVTDSVAESPQLLPVANACSEKGSTNSLCGKSDAQGQQSATTKHPRKQNVFRNPALIPEIFAVENKINGKRLAFRCKTCKKTFNTRNNFRKHLASHVEKKGVTCKHCDKWFLSQNGLTRHERIHSGEKPFKCVLCDRTFSQKEILQRHILIHSDTKPFKCEHCDKSYTQKEALNNHNRLHHAWEFTQYPCALCDKSFCHASGLTRHMIVHTGKQVLCDFCKRGFFDRSSLKRHIKKQHPEGAT</sequence>
<name>A0AAV7XCY9_9NEOP</name>
<dbReference type="GO" id="GO:0008270">
    <property type="term" value="F:zinc ion binding"/>
    <property type="evidence" value="ECO:0007669"/>
    <property type="project" value="UniProtKB-KW"/>
</dbReference>
<keyword evidence="10" id="KW-0539">Nucleus</keyword>
<keyword evidence="3" id="KW-0479">Metal-binding</keyword>
<dbReference type="SUPFAM" id="SSF57667">
    <property type="entry name" value="beta-beta-alpha zinc fingers"/>
    <property type="match status" value="3"/>
</dbReference>
<dbReference type="EMBL" id="JAPTSV010000013">
    <property type="protein sequence ID" value="KAJ1521669.1"/>
    <property type="molecule type" value="Genomic_DNA"/>
</dbReference>
<evidence type="ECO:0000256" key="1">
    <source>
        <dbReference type="ARBA" id="ARBA00004123"/>
    </source>
</evidence>
<comment type="similarity">
    <text evidence="2">Belongs to the krueppel C2H2-type zinc-finger protein family.</text>
</comment>
<evidence type="ECO:0000256" key="5">
    <source>
        <dbReference type="ARBA" id="ARBA00022771"/>
    </source>
</evidence>
<dbReference type="PROSITE" id="PS00028">
    <property type="entry name" value="ZINC_FINGER_C2H2_1"/>
    <property type="match status" value="5"/>
</dbReference>
<evidence type="ECO:0000313" key="14">
    <source>
        <dbReference type="EMBL" id="KAJ1521669.1"/>
    </source>
</evidence>
<keyword evidence="8" id="KW-0238">DNA-binding</keyword>
<evidence type="ECO:0000256" key="6">
    <source>
        <dbReference type="ARBA" id="ARBA00022833"/>
    </source>
</evidence>
<evidence type="ECO:0000256" key="3">
    <source>
        <dbReference type="ARBA" id="ARBA00022723"/>
    </source>
</evidence>
<keyword evidence="9" id="KW-0804">Transcription</keyword>